<dbReference type="InterPro" id="IPR036390">
    <property type="entry name" value="WH_DNA-bd_sf"/>
</dbReference>
<evidence type="ECO:0000256" key="3">
    <source>
        <dbReference type="ARBA" id="ARBA00023125"/>
    </source>
</evidence>
<proteinExistence type="inferred from homology"/>
<dbReference type="PANTHER" id="PTHR30537">
    <property type="entry name" value="HTH-TYPE TRANSCRIPTIONAL REGULATOR"/>
    <property type="match status" value="1"/>
</dbReference>
<protein>
    <submittedName>
        <fullName evidence="7">LysR family transcriptional regulator</fullName>
    </submittedName>
</protein>
<reference evidence="7 8" key="1">
    <citation type="submission" date="2023-10" db="EMBL/GenBank/DDBJ databases">
        <title>Noviherbaspirillum sp. CPCC 100848 genome assembly.</title>
        <authorList>
            <person name="Li X.Y."/>
            <person name="Fang X.M."/>
        </authorList>
    </citation>
    <scope>NUCLEOTIDE SEQUENCE [LARGE SCALE GENOMIC DNA]</scope>
    <source>
        <strain evidence="7 8">CPCC 100848</strain>
    </source>
</reference>
<keyword evidence="4" id="KW-0804">Transcription</keyword>
<dbReference type="InterPro" id="IPR005119">
    <property type="entry name" value="LysR_subst-bd"/>
</dbReference>
<dbReference type="InterPro" id="IPR000847">
    <property type="entry name" value="LysR_HTH_N"/>
</dbReference>
<gene>
    <name evidence="7" type="ORF">RY831_06575</name>
</gene>
<dbReference type="SUPFAM" id="SSF46785">
    <property type="entry name" value="Winged helix' DNA-binding domain"/>
    <property type="match status" value="1"/>
</dbReference>
<feature type="region of interest" description="Disordered" evidence="5">
    <location>
        <begin position="297"/>
        <end position="316"/>
    </location>
</feature>
<evidence type="ECO:0000256" key="1">
    <source>
        <dbReference type="ARBA" id="ARBA00009437"/>
    </source>
</evidence>
<name>A0ABU6J5V0_9BURK</name>
<dbReference type="PROSITE" id="PS50931">
    <property type="entry name" value="HTH_LYSR"/>
    <property type="match status" value="1"/>
</dbReference>
<dbReference type="InterPro" id="IPR058163">
    <property type="entry name" value="LysR-type_TF_proteobact-type"/>
</dbReference>
<dbReference type="PANTHER" id="PTHR30537:SF5">
    <property type="entry name" value="HTH-TYPE TRANSCRIPTIONAL ACTIVATOR TTDR-RELATED"/>
    <property type="match status" value="1"/>
</dbReference>
<evidence type="ECO:0000256" key="5">
    <source>
        <dbReference type="SAM" id="MobiDB-lite"/>
    </source>
</evidence>
<keyword evidence="2" id="KW-0805">Transcription regulation</keyword>
<dbReference type="Proteomes" id="UP001352263">
    <property type="component" value="Unassembled WGS sequence"/>
</dbReference>
<dbReference type="Gene3D" id="1.10.10.10">
    <property type="entry name" value="Winged helix-like DNA-binding domain superfamily/Winged helix DNA-binding domain"/>
    <property type="match status" value="1"/>
</dbReference>
<dbReference type="Pfam" id="PF00126">
    <property type="entry name" value="HTH_1"/>
    <property type="match status" value="1"/>
</dbReference>
<dbReference type="RefSeq" id="WP_326505526.1">
    <property type="nucleotide sequence ID" value="NZ_JAWIIV010000004.1"/>
</dbReference>
<dbReference type="InterPro" id="IPR036388">
    <property type="entry name" value="WH-like_DNA-bd_sf"/>
</dbReference>
<evidence type="ECO:0000256" key="4">
    <source>
        <dbReference type="ARBA" id="ARBA00023163"/>
    </source>
</evidence>
<dbReference type="Gene3D" id="3.40.190.290">
    <property type="match status" value="1"/>
</dbReference>
<keyword evidence="8" id="KW-1185">Reference proteome</keyword>
<dbReference type="EMBL" id="JAWIIV010000004">
    <property type="protein sequence ID" value="MEC4718803.1"/>
    <property type="molecule type" value="Genomic_DNA"/>
</dbReference>
<keyword evidence="3" id="KW-0238">DNA-binding</keyword>
<organism evidence="7 8">
    <name type="scientific">Noviherbaspirillum album</name>
    <dbReference type="NCBI Taxonomy" id="3080276"/>
    <lineage>
        <taxon>Bacteria</taxon>
        <taxon>Pseudomonadati</taxon>
        <taxon>Pseudomonadota</taxon>
        <taxon>Betaproteobacteria</taxon>
        <taxon>Burkholderiales</taxon>
        <taxon>Oxalobacteraceae</taxon>
        <taxon>Noviherbaspirillum</taxon>
    </lineage>
</organism>
<dbReference type="SUPFAM" id="SSF53850">
    <property type="entry name" value="Periplasmic binding protein-like II"/>
    <property type="match status" value="1"/>
</dbReference>
<evidence type="ECO:0000313" key="8">
    <source>
        <dbReference type="Proteomes" id="UP001352263"/>
    </source>
</evidence>
<dbReference type="Pfam" id="PF03466">
    <property type="entry name" value="LysR_substrate"/>
    <property type="match status" value="1"/>
</dbReference>
<sequence>MDRLQSMRVFAKVVEQGSFARAAQALEMSNAVVTRHVADLEDHLGTRLLNRTTRKLSLTETGHAYLERVLQILQEVEDAEAIASAQSKKPSGILRIYSHLGFGQQQLAHLLPAYASQYPDVTLDVTLSDKTVDLVEDRFDVGIFIDFQKFDSSMIARQLAVAEALLCASPDYVKRHGAPEELDDISRHSCLNFSYEQLRHHWPVKDREGNTINIPVTGKVVSNNGDLLRQCALAGMGITIRPSFALGDDLAAGRLVRLLPDHHLGQLPVMLVYPSRRLLSAKVRTFVDFMARQFPRPEEDPWQSRAQQLGVRAAAG</sequence>
<evidence type="ECO:0000313" key="7">
    <source>
        <dbReference type="EMBL" id="MEC4718803.1"/>
    </source>
</evidence>
<dbReference type="CDD" id="cd08422">
    <property type="entry name" value="PBP2_CrgA_like"/>
    <property type="match status" value="1"/>
</dbReference>
<comment type="similarity">
    <text evidence="1">Belongs to the LysR transcriptional regulatory family.</text>
</comment>
<evidence type="ECO:0000259" key="6">
    <source>
        <dbReference type="PROSITE" id="PS50931"/>
    </source>
</evidence>
<comment type="caution">
    <text evidence="7">The sequence shown here is derived from an EMBL/GenBank/DDBJ whole genome shotgun (WGS) entry which is preliminary data.</text>
</comment>
<feature type="domain" description="HTH lysR-type" evidence="6">
    <location>
        <begin position="1"/>
        <end position="59"/>
    </location>
</feature>
<accession>A0ABU6J5V0</accession>
<evidence type="ECO:0000256" key="2">
    <source>
        <dbReference type="ARBA" id="ARBA00023015"/>
    </source>
</evidence>